<reference evidence="11" key="1">
    <citation type="journal article" date="2019" name="Int. J. Syst. Evol. Microbiol.">
        <title>The Global Catalogue of Microorganisms (GCM) 10K type strain sequencing project: providing services to taxonomists for standard genome sequencing and annotation.</title>
        <authorList>
            <consortium name="The Broad Institute Genomics Platform"/>
            <consortium name="The Broad Institute Genome Sequencing Center for Infectious Disease"/>
            <person name="Wu L."/>
            <person name="Ma J."/>
        </authorList>
    </citation>
    <scope>NUCLEOTIDE SEQUENCE [LARGE SCALE GENOMIC DNA]</scope>
    <source>
        <strain evidence="11">CCM 7044</strain>
    </source>
</reference>
<keyword evidence="11" id="KW-1185">Reference proteome</keyword>
<accession>A0ABW5W1B4</accession>
<evidence type="ECO:0000256" key="1">
    <source>
        <dbReference type="ARBA" id="ARBA00004651"/>
    </source>
</evidence>
<evidence type="ECO:0000256" key="8">
    <source>
        <dbReference type="SAM" id="MobiDB-lite"/>
    </source>
</evidence>
<dbReference type="PANTHER" id="PTHR43744">
    <property type="entry name" value="ABC TRANSPORTER PERMEASE PROTEIN MG189-RELATED-RELATED"/>
    <property type="match status" value="1"/>
</dbReference>
<sequence>MATVTEVSATRGAPAVRRRPARSAAPLPGAGGPERDTRVKRTLYVVGGTLAALVFLVPLVIAFVRAGQPGDVIVAAPDARFFELSWVNFQAVVDQPEVWRGILNSAIVSVSTAVLTAVLATLAGYGFAKFPFRGRGVLFGLVLVTLMVPFQAILTPLYLQMNVMGLTDSLFGLVLFYTTVNLPFGIFVMRNTFAAVPAELEDSAHVDGAGTLRILVSVLRPLVIPGTATAALYAFLASWTEFLGALTFLTDSSLYTLPVSLVNLQQGAYGQVNFGLLAAGSVIAMIPCVILYVALQRYYVAGLASGSVKG</sequence>
<dbReference type="Pfam" id="PF00528">
    <property type="entry name" value="BPD_transp_1"/>
    <property type="match status" value="1"/>
</dbReference>
<dbReference type="InterPro" id="IPR000515">
    <property type="entry name" value="MetI-like"/>
</dbReference>
<dbReference type="CDD" id="cd06261">
    <property type="entry name" value="TM_PBP2"/>
    <property type="match status" value="1"/>
</dbReference>
<evidence type="ECO:0000313" key="10">
    <source>
        <dbReference type="EMBL" id="MFD2796360.1"/>
    </source>
</evidence>
<evidence type="ECO:0000256" key="4">
    <source>
        <dbReference type="ARBA" id="ARBA00022692"/>
    </source>
</evidence>
<feature type="domain" description="ABC transmembrane type-1" evidence="9">
    <location>
        <begin position="102"/>
        <end position="295"/>
    </location>
</feature>
<feature type="transmembrane region" description="Helical" evidence="7">
    <location>
        <begin position="170"/>
        <end position="193"/>
    </location>
</feature>
<dbReference type="InterPro" id="IPR035906">
    <property type="entry name" value="MetI-like_sf"/>
</dbReference>
<gene>
    <name evidence="10" type="ORF">ACFS27_22555</name>
</gene>
<feature type="transmembrane region" description="Helical" evidence="7">
    <location>
        <begin position="137"/>
        <end position="158"/>
    </location>
</feature>
<keyword evidence="6 7" id="KW-0472">Membrane</keyword>
<evidence type="ECO:0000256" key="5">
    <source>
        <dbReference type="ARBA" id="ARBA00022989"/>
    </source>
</evidence>
<organism evidence="10 11">
    <name type="scientific">Promicromonospora vindobonensis</name>
    <dbReference type="NCBI Taxonomy" id="195748"/>
    <lineage>
        <taxon>Bacteria</taxon>
        <taxon>Bacillati</taxon>
        <taxon>Actinomycetota</taxon>
        <taxon>Actinomycetes</taxon>
        <taxon>Micrococcales</taxon>
        <taxon>Promicromonosporaceae</taxon>
        <taxon>Promicromonospora</taxon>
    </lineage>
</organism>
<dbReference type="Gene3D" id="1.10.3720.10">
    <property type="entry name" value="MetI-like"/>
    <property type="match status" value="1"/>
</dbReference>
<comment type="caution">
    <text evidence="10">The sequence shown here is derived from an EMBL/GenBank/DDBJ whole genome shotgun (WGS) entry which is preliminary data.</text>
</comment>
<evidence type="ECO:0000256" key="7">
    <source>
        <dbReference type="RuleBase" id="RU363032"/>
    </source>
</evidence>
<protein>
    <submittedName>
        <fullName evidence="10">Carbohydrate ABC transporter permease</fullName>
    </submittedName>
</protein>
<dbReference type="SUPFAM" id="SSF161098">
    <property type="entry name" value="MetI-like"/>
    <property type="match status" value="1"/>
</dbReference>
<keyword evidence="2 7" id="KW-0813">Transport</keyword>
<dbReference type="RefSeq" id="WP_377187802.1">
    <property type="nucleotide sequence ID" value="NZ_JBHUOG010000002.1"/>
</dbReference>
<dbReference type="PROSITE" id="PS50928">
    <property type="entry name" value="ABC_TM1"/>
    <property type="match status" value="1"/>
</dbReference>
<evidence type="ECO:0000256" key="6">
    <source>
        <dbReference type="ARBA" id="ARBA00023136"/>
    </source>
</evidence>
<feature type="region of interest" description="Disordered" evidence="8">
    <location>
        <begin position="1"/>
        <end position="34"/>
    </location>
</feature>
<feature type="transmembrane region" description="Helical" evidence="7">
    <location>
        <begin position="214"/>
        <end position="236"/>
    </location>
</feature>
<comment type="subcellular location">
    <subcellularLocation>
        <location evidence="1 7">Cell membrane</location>
        <topology evidence="1 7">Multi-pass membrane protein</topology>
    </subcellularLocation>
</comment>
<evidence type="ECO:0000313" key="11">
    <source>
        <dbReference type="Proteomes" id="UP001597479"/>
    </source>
</evidence>
<evidence type="ECO:0000256" key="3">
    <source>
        <dbReference type="ARBA" id="ARBA00022475"/>
    </source>
</evidence>
<comment type="similarity">
    <text evidence="7">Belongs to the binding-protein-dependent transport system permease family.</text>
</comment>
<dbReference type="EMBL" id="JBHUOG010000002">
    <property type="protein sequence ID" value="MFD2796360.1"/>
    <property type="molecule type" value="Genomic_DNA"/>
</dbReference>
<dbReference type="Proteomes" id="UP001597479">
    <property type="component" value="Unassembled WGS sequence"/>
</dbReference>
<keyword evidence="3" id="KW-1003">Cell membrane</keyword>
<feature type="transmembrane region" description="Helical" evidence="7">
    <location>
        <begin position="43"/>
        <end position="64"/>
    </location>
</feature>
<feature type="transmembrane region" description="Helical" evidence="7">
    <location>
        <begin position="102"/>
        <end position="125"/>
    </location>
</feature>
<feature type="transmembrane region" description="Helical" evidence="7">
    <location>
        <begin position="274"/>
        <end position="295"/>
    </location>
</feature>
<name>A0ABW5W1B4_9MICO</name>
<dbReference type="PANTHER" id="PTHR43744:SF8">
    <property type="entry name" value="SN-GLYCEROL-3-PHOSPHATE TRANSPORT SYSTEM PERMEASE PROTEIN UGPE"/>
    <property type="match status" value="1"/>
</dbReference>
<evidence type="ECO:0000259" key="9">
    <source>
        <dbReference type="PROSITE" id="PS50928"/>
    </source>
</evidence>
<keyword evidence="4 7" id="KW-0812">Transmembrane</keyword>
<proteinExistence type="inferred from homology"/>
<keyword evidence="5 7" id="KW-1133">Transmembrane helix</keyword>
<evidence type="ECO:0000256" key="2">
    <source>
        <dbReference type="ARBA" id="ARBA00022448"/>
    </source>
</evidence>